<dbReference type="SUPFAM" id="SSF55826">
    <property type="entry name" value="YbaK/ProRS associated domain"/>
    <property type="match status" value="1"/>
</dbReference>
<comment type="caution">
    <text evidence="3">The sequence shown here is derived from an EMBL/GenBank/DDBJ whole genome shotgun (WGS) entry which is preliminary data.</text>
</comment>
<gene>
    <name evidence="3" type="primary">proX</name>
    <name evidence="3" type="ORF">AW10_01859</name>
</gene>
<dbReference type="CDD" id="cd04335">
    <property type="entry name" value="PrdX_deacylase"/>
    <property type="match status" value="1"/>
</dbReference>
<reference evidence="3 4" key="1">
    <citation type="submission" date="2014-02" db="EMBL/GenBank/DDBJ databases">
        <title>Expanding our view of genomic diversity in Candidatus Accumulibacter clades.</title>
        <authorList>
            <person name="Skennerton C.T."/>
            <person name="Barr J.J."/>
            <person name="Slater F.R."/>
            <person name="Bond P.L."/>
            <person name="Tyson G.W."/>
        </authorList>
    </citation>
    <scope>NUCLEOTIDE SEQUENCE [LARGE SCALE GENOMIC DNA]</scope>
    <source>
        <strain evidence="4">BA-92</strain>
    </source>
</reference>
<organism evidence="3 4">
    <name type="scientific">Candidatus Accumulibacter appositus</name>
    <dbReference type="NCBI Taxonomy" id="1454003"/>
    <lineage>
        <taxon>Bacteria</taxon>
        <taxon>Pseudomonadati</taxon>
        <taxon>Pseudomonadota</taxon>
        <taxon>Betaproteobacteria</taxon>
        <taxon>Candidatus Accumulibacter</taxon>
    </lineage>
</organism>
<proteinExistence type="inferred from homology"/>
<dbReference type="PANTHER" id="PTHR31423:SF3">
    <property type="entry name" value="PROLYL-TRNA SYNTHETASE ASSOCIATED DOMAIN-CONTAINING PROTEIN 1-RELATED"/>
    <property type="match status" value="1"/>
</dbReference>
<dbReference type="PATRIC" id="fig|1454003.3.peg.1909"/>
<evidence type="ECO:0000313" key="3">
    <source>
        <dbReference type="EMBL" id="EXI80353.1"/>
    </source>
</evidence>
<protein>
    <submittedName>
        <fullName evidence="3">Prolyl-tRNA deacylase ProX</fullName>
    </submittedName>
</protein>
<dbReference type="FunFam" id="3.90.960.10:FF:000005">
    <property type="entry name" value="Putative prolyl-tRNA synthetase"/>
    <property type="match status" value="1"/>
</dbReference>
<dbReference type="PANTHER" id="PTHR31423">
    <property type="entry name" value="YBAK DOMAIN-CONTAINING PROTEIN"/>
    <property type="match status" value="1"/>
</dbReference>
<evidence type="ECO:0000256" key="1">
    <source>
        <dbReference type="ARBA" id="ARBA00010201"/>
    </source>
</evidence>
<accession>A0A011NCG3</accession>
<sequence length="170" mass="18716">MPAHDSQNLMSMLDALGIVTGNVEHPPLRTIDDSKRLRGNLPGGHAKSLFLKDKKGGYWLLVALEQTRVDLRTAASLLQAPRFSFAAEQDLARLLGVVPGAVSPFAAINDVHGEVCVVLERRVLECELLNCHPLRNDRTTTIAIGDLLKFLEQVRHRPRIIELPEVAAST</sequence>
<dbReference type="Gene3D" id="3.90.960.10">
    <property type="entry name" value="YbaK/aminoacyl-tRNA synthetase-associated domain"/>
    <property type="match status" value="1"/>
</dbReference>
<dbReference type="Proteomes" id="UP000021816">
    <property type="component" value="Unassembled WGS sequence"/>
</dbReference>
<dbReference type="Pfam" id="PF04073">
    <property type="entry name" value="tRNA_edit"/>
    <property type="match status" value="1"/>
</dbReference>
<dbReference type="STRING" id="1454003.AW10_01859"/>
<dbReference type="AlphaFoldDB" id="A0A011NCG3"/>
<evidence type="ECO:0000313" key="4">
    <source>
        <dbReference type="Proteomes" id="UP000021816"/>
    </source>
</evidence>
<evidence type="ECO:0000259" key="2">
    <source>
        <dbReference type="Pfam" id="PF04073"/>
    </source>
</evidence>
<dbReference type="InterPro" id="IPR036754">
    <property type="entry name" value="YbaK/aa-tRNA-synt-asso_dom_sf"/>
</dbReference>
<dbReference type="EMBL" id="JEMX01000036">
    <property type="protein sequence ID" value="EXI80353.1"/>
    <property type="molecule type" value="Genomic_DNA"/>
</dbReference>
<dbReference type="InterPro" id="IPR040285">
    <property type="entry name" value="ProX/PRXD1"/>
</dbReference>
<feature type="domain" description="YbaK/aminoacyl-tRNA synthetase-associated" evidence="2">
    <location>
        <begin position="25"/>
        <end position="150"/>
    </location>
</feature>
<comment type="similarity">
    <text evidence="1">Belongs to the PRORSD1 family.</text>
</comment>
<name>A0A011NCG3_9PROT</name>
<dbReference type="InterPro" id="IPR007214">
    <property type="entry name" value="YbaK/aa-tRNA-synth-assoc-dom"/>
</dbReference>
<dbReference type="GO" id="GO:0002161">
    <property type="term" value="F:aminoacyl-tRNA deacylase activity"/>
    <property type="evidence" value="ECO:0007669"/>
    <property type="project" value="InterPro"/>
</dbReference>